<accession>A0A4U1MHE5</accession>
<dbReference type="GO" id="GO:0030246">
    <property type="term" value="F:carbohydrate binding"/>
    <property type="evidence" value="ECO:0007669"/>
    <property type="project" value="InterPro"/>
</dbReference>
<dbReference type="GO" id="GO:0030288">
    <property type="term" value="C:outer membrane-bounded periplasmic space"/>
    <property type="evidence" value="ECO:0007669"/>
    <property type="project" value="TreeGrafter"/>
</dbReference>
<organism evidence="2 3">
    <name type="scientific">Guptibacillus hwajinpoensis</name>
    <dbReference type="NCBI Taxonomy" id="208199"/>
    <lineage>
        <taxon>Bacteria</taxon>
        <taxon>Bacillati</taxon>
        <taxon>Bacillota</taxon>
        <taxon>Bacilli</taxon>
        <taxon>Bacillales</taxon>
        <taxon>Guptibacillaceae</taxon>
        <taxon>Guptibacillus</taxon>
    </lineage>
</organism>
<comment type="caution">
    <text evidence="2">The sequence shown here is derived from an EMBL/GenBank/DDBJ whole genome shotgun (WGS) entry which is preliminary data.</text>
</comment>
<protein>
    <recommendedName>
        <fullName evidence="4">Cell wall-binding repeat-containing protein</fullName>
    </recommendedName>
</protein>
<proteinExistence type="predicted"/>
<evidence type="ECO:0000256" key="1">
    <source>
        <dbReference type="SAM" id="MobiDB-lite"/>
    </source>
</evidence>
<dbReference type="InterPro" id="IPR008969">
    <property type="entry name" value="CarboxyPept-like_regulatory"/>
</dbReference>
<gene>
    <name evidence="2" type="ORF">FBF83_08860</name>
</gene>
<dbReference type="Gene3D" id="2.60.40.1120">
    <property type="entry name" value="Carboxypeptidase-like, regulatory domain"/>
    <property type="match status" value="2"/>
</dbReference>
<name>A0A4U1MHE5_9BACL</name>
<reference evidence="2 3" key="1">
    <citation type="submission" date="2019-04" db="EMBL/GenBank/DDBJ databases">
        <title>Genome sequence of Bacillus hwajinpoensis strain Y2.</title>
        <authorList>
            <person name="Fair J.L."/>
            <person name="Maclea K.S."/>
        </authorList>
    </citation>
    <scope>NUCLEOTIDE SEQUENCE [LARGE SCALE GENOMIC DNA]</scope>
    <source>
        <strain evidence="2 3">Y2</strain>
    </source>
</reference>
<feature type="region of interest" description="Disordered" evidence="1">
    <location>
        <begin position="1089"/>
        <end position="1112"/>
    </location>
</feature>
<dbReference type="SUPFAM" id="SSF49452">
    <property type="entry name" value="Starch-binding domain-like"/>
    <property type="match status" value="1"/>
</dbReference>
<dbReference type="PANTHER" id="PTHR30032">
    <property type="entry name" value="N-ACETYLMURAMOYL-L-ALANINE AMIDASE-RELATED"/>
    <property type="match status" value="1"/>
</dbReference>
<dbReference type="Proteomes" id="UP000310541">
    <property type="component" value="Unassembled WGS sequence"/>
</dbReference>
<feature type="compositionally biased region" description="Low complexity" evidence="1">
    <location>
        <begin position="1089"/>
        <end position="1099"/>
    </location>
</feature>
<dbReference type="Gene3D" id="3.40.50.12090">
    <property type="match status" value="2"/>
</dbReference>
<dbReference type="OrthoDB" id="57539at2"/>
<dbReference type="PANTHER" id="PTHR30032:SF8">
    <property type="entry name" value="GERMINATION-SPECIFIC N-ACETYLMURAMOYL-L-ALANINE AMIDASE"/>
    <property type="match status" value="1"/>
</dbReference>
<evidence type="ECO:0000313" key="3">
    <source>
        <dbReference type="Proteomes" id="UP000310541"/>
    </source>
</evidence>
<dbReference type="InterPro" id="IPR013784">
    <property type="entry name" value="Carb-bd-like_fold"/>
</dbReference>
<evidence type="ECO:0000313" key="2">
    <source>
        <dbReference type="EMBL" id="TKD70719.1"/>
    </source>
</evidence>
<dbReference type="EMBL" id="SWFM01000002">
    <property type="protein sequence ID" value="TKD70719.1"/>
    <property type="molecule type" value="Genomic_DNA"/>
</dbReference>
<evidence type="ECO:0008006" key="4">
    <source>
        <dbReference type="Google" id="ProtNLM"/>
    </source>
</evidence>
<dbReference type="Pfam" id="PF13620">
    <property type="entry name" value="CarboxypepD_reg"/>
    <property type="match status" value="2"/>
</dbReference>
<dbReference type="InterPro" id="IPR007253">
    <property type="entry name" value="Cell_wall-bd_2"/>
</dbReference>
<dbReference type="AlphaFoldDB" id="A0A4U1MHE5"/>
<dbReference type="SUPFAM" id="SSF49464">
    <property type="entry name" value="Carboxypeptidase regulatory domain-like"/>
    <property type="match status" value="1"/>
</dbReference>
<dbReference type="InterPro" id="IPR051922">
    <property type="entry name" value="Bact_Sporulation_Assoc"/>
</dbReference>
<dbReference type="Pfam" id="PF04122">
    <property type="entry name" value="CW_binding_2"/>
    <property type="match status" value="3"/>
</dbReference>
<sequence length="1112" mass="121899">MKLVQWLVMLLIVGGLLFSPHSYVIANENGDRIAGEDRYETAALISKKGWENGSKVVVIARGDNFADALAGAPLAKKEKAPILLSKSNNVPDVTKSELQRLKTEKVILLGGEEALTKSVKGDIERMGISVERIGGEDRFETSIKIAKRIGSSETAVIATGLDFADALAIAPYAAEKQFPILLTRPERLNESVEEYVDDFTDTIVVGGVNAISTKVEEKLPSPLRLAGETRYETAAAIISHFYETNDHVYVSTGREFADALSGSLLAANEGTAVMLVAPDKVPDRVNTLVAAQKVRSFEVFGGPQAVEDQVVESLKSFISEYSDTEGAATLSEDAVIMTETEETLLEQAFENATIFDNGTFEITVPSSSKLGAYEVGQLFVIPPDEEHPTGLMVQIGDKKNNGDKTTLLLGQPAIEDMFEEIKFSAEKELTVDNIIGMDLHDGVTLQAPGGEQVASYEEFQKAMLQQKSAPSTLKGDKFEFGSMKLVMDAILYEKETAHRDMEVKLNGTMELNDMVGSTKIKKSRFSGKMKSFDMKFDADQTMKSELSINWEGDIFPENKKDDKKKILEGVERNDIVTIGSVTFTVGSIVIGEEARSKVPLGLTVFFVTTLDGEIELVGKFSFIDEQSHHMDVNWKSKNNKFVAVAKSEQIKSEASLDVEGKIEASQAAGFDVGLSIYGLVPAVVENEIRQTILLEGNGTVAFDFLDSDLSPEVEGCFLAEYNIDVNSDLKARMKASLGWWEFGFEYEKELAHFNLYETGFDMCMPSGAVTGSVSDAVSKEKLSGVKITAYKDGEFFRTTSSKDDGSYELDLQPGFYKLVYKKNGYKNEVFNNAEVTRDGLTYNPELKLVSDQHEGPGEVSGEITNALNGNPVNGATITFRKGVNSKDGEVVQTTSTDENGEYKIKLDAGSYTGTITKEGYVAATFTITSLGGLHSKNQNATITPLLADEETRIILSWGENPSDLDSHLVGSYDGAELFHIYYADDYYKDGELAVTLDRDDTTSYGPETITLNQTEGGVYEYFVHDYSNQGEYGSTALSESDAKVEIYKGSYLIKTFYVPTNKTGVIWKVFNIENGQIIPINKVEEEYTSDSSSINSPPSFKDGIQNSLTQTK</sequence>
<dbReference type="RefSeq" id="WP_136946793.1">
    <property type="nucleotide sequence ID" value="NZ_SWFM01000002.1"/>
</dbReference>